<dbReference type="InterPro" id="IPR016772">
    <property type="entry name" value="UCP020408"/>
</dbReference>
<evidence type="ECO:0000256" key="1">
    <source>
        <dbReference type="ARBA" id="ARBA00007189"/>
    </source>
</evidence>
<sequence>MSVVIIGGHERMVSQYENICREYGCKAKVMVKEKGGFKKKVGVPDLIILFTNTVSHKMVNNAVAQAKRNNVQIERIHTSSAAALHGVLEQYCM</sequence>
<evidence type="ECO:0000313" key="2">
    <source>
        <dbReference type="EMBL" id="MCU6762721.1"/>
    </source>
</evidence>
<dbReference type="Pfam" id="PF10087">
    <property type="entry name" value="DUF2325"/>
    <property type="match status" value="1"/>
</dbReference>
<gene>
    <name evidence="2" type="ORF">OCV88_10285</name>
</gene>
<dbReference type="EMBL" id="JAOQJQ010000004">
    <property type="protein sequence ID" value="MCU6762721.1"/>
    <property type="molecule type" value="Genomic_DNA"/>
</dbReference>
<keyword evidence="3" id="KW-1185">Reference proteome</keyword>
<accession>A0ABT2TM11</accession>
<dbReference type="Proteomes" id="UP001652442">
    <property type="component" value="Unassembled WGS sequence"/>
</dbReference>
<evidence type="ECO:0000313" key="3">
    <source>
        <dbReference type="Proteomes" id="UP001652442"/>
    </source>
</evidence>
<dbReference type="RefSeq" id="WP_158425428.1">
    <property type="nucleotide sequence ID" value="NZ_JAOQJQ010000004.1"/>
</dbReference>
<name>A0ABT2TM11_9FIRM</name>
<organism evidence="2 3">
    <name type="scientific">Brotonthovivens ammoniilytica</name>
    <dbReference type="NCBI Taxonomy" id="2981725"/>
    <lineage>
        <taxon>Bacteria</taxon>
        <taxon>Bacillati</taxon>
        <taxon>Bacillota</taxon>
        <taxon>Clostridia</taxon>
        <taxon>Lachnospirales</taxon>
        <taxon>Lachnospiraceae</taxon>
        <taxon>Brotonthovivens</taxon>
    </lineage>
</organism>
<proteinExistence type="inferred from homology"/>
<reference evidence="2 3" key="1">
    <citation type="journal article" date="2021" name="ISME Commun">
        <title>Automated analysis of genomic sequences facilitates high-throughput and comprehensive description of bacteria.</title>
        <authorList>
            <person name="Hitch T.C.A."/>
        </authorList>
    </citation>
    <scope>NUCLEOTIDE SEQUENCE [LARGE SCALE GENOMIC DNA]</scope>
    <source>
        <strain evidence="2 3">Sanger_109</strain>
    </source>
</reference>
<protein>
    <submittedName>
        <fullName evidence="2">DUF2325 domain-containing protein</fullName>
    </submittedName>
</protein>
<comment type="similarity">
    <text evidence="1">Belongs to the UPF0751 family.</text>
</comment>
<comment type="caution">
    <text evidence="2">The sequence shown here is derived from an EMBL/GenBank/DDBJ whole genome shotgun (WGS) entry which is preliminary data.</text>
</comment>